<dbReference type="GO" id="GO:0005975">
    <property type="term" value="P:carbohydrate metabolic process"/>
    <property type="evidence" value="ECO:0007669"/>
    <property type="project" value="InterPro"/>
</dbReference>
<evidence type="ECO:0000256" key="3">
    <source>
        <dbReference type="ARBA" id="ARBA00022801"/>
    </source>
</evidence>
<dbReference type="Pfam" id="PF04794">
    <property type="entry name" value="YdjC"/>
    <property type="match status" value="1"/>
</dbReference>
<reference evidence="6" key="2">
    <citation type="submission" date="2020-09" db="EMBL/GenBank/DDBJ databases">
        <authorList>
            <person name="Sun Q."/>
            <person name="Zhou Y."/>
        </authorList>
    </citation>
    <scope>NUCLEOTIDE SEQUENCE</scope>
    <source>
        <strain evidence="6">CGMCC 1.12214</strain>
    </source>
</reference>
<keyword evidence="3" id="KW-0378">Hydrolase</keyword>
<dbReference type="RefSeq" id="WP_188516818.1">
    <property type="nucleotide sequence ID" value="NZ_BMES01000001.1"/>
</dbReference>
<evidence type="ECO:0008006" key="8">
    <source>
        <dbReference type="Google" id="ProtNLM"/>
    </source>
</evidence>
<reference evidence="6" key="1">
    <citation type="journal article" date="2014" name="Int. J. Syst. Evol. Microbiol.">
        <title>Complete genome sequence of Corynebacterium casei LMG S-19264T (=DSM 44701T), isolated from a smear-ripened cheese.</title>
        <authorList>
            <consortium name="US DOE Joint Genome Institute (JGI-PGF)"/>
            <person name="Walter F."/>
            <person name="Albersmeier A."/>
            <person name="Kalinowski J."/>
            <person name="Ruckert C."/>
        </authorList>
    </citation>
    <scope>NUCLEOTIDE SEQUENCE</scope>
    <source>
        <strain evidence="6">CGMCC 1.12214</strain>
    </source>
</reference>
<dbReference type="InterPro" id="IPR006879">
    <property type="entry name" value="YdjC-like"/>
</dbReference>
<comment type="caution">
    <text evidence="6">The sequence shown here is derived from an EMBL/GenBank/DDBJ whole genome shotgun (WGS) entry which is preliminary data.</text>
</comment>
<dbReference type="GO" id="GO:0016787">
    <property type="term" value="F:hydrolase activity"/>
    <property type="evidence" value="ECO:0007669"/>
    <property type="project" value="UniProtKB-KW"/>
</dbReference>
<accession>A0A917I5N3</accession>
<evidence type="ECO:0000256" key="1">
    <source>
        <dbReference type="ARBA" id="ARBA00001946"/>
    </source>
</evidence>
<protein>
    <recommendedName>
        <fullName evidence="8">ChbG/HpnK family deacetylase</fullName>
    </recommendedName>
</protein>
<dbReference type="GO" id="GO:0046872">
    <property type="term" value="F:metal ion binding"/>
    <property type="evidence" value="ECO:0007669"/>
    <property type="project" value="UniProtKB-KW"/>
</dbReference>
<gene>
    <name evidence="6" type="ORF">GCM10007036_12600</name>
</gene>
<evidence type="ECO:0000256" key="5">
    <source>
        <dbReference type="ARBA" id="ARBA00023277"/>
    </source>
</evidence>
<dbReference type="CDD" id="cd10807">
    <property type="entry name" value="YdjC_like_3"/>
    <property type="match status" value="1"/>
</dbReference>
<keyword evidence="2" id="KW-0479">Metal-binding</keyword>
<organism evidence="6 7">
    <name type="scientific">Alsobacter metallidurans</name>
    <dbReference type="NCBI Taxonomy" id="340221"/>
    <lineage>
        <taxon>Bacteria</taxon>
        <taxon>Pseudomonadati</taxon>
        <taxon>Pseudomonadota</taxon>
        <taxon>Alphaproteobacteria</taxon>
        <taxon>Hyphomicrobiales</taxon>
        <taxon>Alsobacteraceae</taxon>
        <taxon>Alsobacter</taxon>
    </lineage>
</organism>
<evidence type="ECO:0000313" key="7">
    <source>
        <dbReference type="Proteomes" id="UP000603912"/>
    </source>
</evidence>
<name>A0A917I5N3_9HYPH</name>
<evidence type="ECO:0000313" key="6">
    <source>
        <dbReference type="EMBL" id="GGH13760.1"/>
    </source>
</evidence>
<dbReference type="AlphaFoldDB" id="A0A917I5N3"/>
<keyword evidence="5" id="KW-0119">Carbohydrate metabolism</keyword>
<comment type="cofactor">
    <cofactor evidence="1">
        <name>Mg(2+)</name>
        <dbReference type="ChEBI" id="CHEBI:18420"/>
    </cofactor>
</comment>
<keyword evidence="7" id="KW-1185">Reference proteome</keyword>
<keyword evidence="4" id="KW-0460">Magnesium</keyword>
<dbReference type="GO" id="GO:0019213">
    <property type="term" value="F:deacetylase activity"/>
    <property type="evidence" value="ECO:0007669"/>
    <property type="project" value="TreeGrafter"/>
</dbReference>
<dbReference type="Gene3D" id="3.20.20.370">
    <property type="entry name" value="Glycoside hydrolase/deacetylase"/>
    <property type="match status" value="1"/>
</dbReference>
<dbReference type="EMBL" id="BMES01000001">
    <property type="protein sequence ID" value="GGH13760.1"/>
    <property type="molecule type" value="Genomic_DNA"/>
</dbReference>
<dbReference type="SUPFAM" id="SSF88713">
    <property type="entry name" value="Glycoside hydrolase/deacetylase"/>
    <property type="match status" value="1"/>
</dbReference>
<evidence type="ECO:0000256" key="2">
    <source>
        <dbReference type="ARBA" id="ARBA00022723"/>
    </source>
</evidence>
<dbReference type="PANTHER" id="PTHR31609">
    <property type="entry name" value="YDJC DEACETYLASE FAMILY MEMBER"/>
    <property type="match status" value="1"/>
</dbReference>
<dbReference type="InterPro" id="IPR011330">
    <property type="entry name" value="Glyco_hydro/deAcase_b/a-brl"/>
</dbReference>
<dbReference type="PANTHER" id="PTHR31609:SF1">
    <property type="entry name" value="CARBOHYDRATE DEACETYLASE"/>
    <property type="match status" value="1"/>
</dbReference>
<sequence>MDLCYPTAMSSYRSSARPSAFALVADDYALTDGVSRAILELATAGRISGTGAMTNRPAWPEAAKALREHEGRIDMGLHLNMTLGRPLGPMRRLCGSDSLPAFNQLATLAFSARLDGVEIRDEILRQIDAFALHYGRLPDYIDGHQHVHVLPGVRGALLDAVALRWAGEPKPVLRDPFDTPGAILARGVAPVKATVIAALAIGWGRRLDRAGLPHNQGFSGVSAFDPKRDYAIDFDRFLQAPGPAHLVMCHPGFPDAELAALDPVTECRAVEHCYLASEDFAVHLANNPFELRRLTQLTAQP</sequence>
<evidence type="ECO:0000256" key="4">
    <source>
        <dbReference type="ARBA" id="ARBA00022842"/>
    </source>
</evidence>
<proteinExistence type="predicted"/>
<dbReference type="Proteomes" id="UP000603912">
    <property type="component" value="Unassembled WGS sequence"/>
</dbReference>